<evidence type="ECO:0000256" key="3">
    <source>
        <dbReference type="SAM" id="MobiDB-lite"/>
    </source>
</evidence>
<accession>A0AAV3T3I3</accession>
<evidence type="ECO:0000313" key="6">
    <source>
        <dbReference type="Proteomes" id="UP001500194"/>
    </source>
</evidence>
<feature type="region of interest" description="Disordered" evidence="3">
    <location>
        <begin position="46"/>
        <end position="72"/>
    </location>
</feature>
<feature type="domain" description="Asparagine synthetase" evidence="4">
    <location>
        <begin position="237"/>
        <end position="329"/>
    </location>
</feature>
<dbReference type="InterPro" id="IPR001962">
    <property type="entry name" value="Asn_synthase"/>
</dbReference>
<dbReference type="Proteomes" id="UP001500194">
    <property type="component" value="Unassembled WGS sequence"/>
</dbReference>
<evidence type="ECO:0000259" key="4">
    <source>
        <dbReference type="Pfam" id="PF00733"/>
    </source>
</evidence>
<dbReference type="PANTHER" id="PTHR11772">
    <property type="entry name" value="ASPARAGINE SYNTHETASE"/>
    <property type="match status" value="1"/>
</dbReference>
<keyword evidence="6" id="KW-1185">Reference proteome</keyword>
<dbReference type="InterPro" id="IPR050795">
    <property type="entry name" value="Asn_Synthetase"/>
</dbReference>
<organism evidence="5 6">
    <name type="scientific">Salarchaeum japonicum</name>
    <dbReference type="NCBI Taxonomy" id="555573"/>
    <lineage>
        <taxon>Archaea</taxon>
        <taxon>Methanobacteriati</taxon>
        <taxon>Methanobacteriota</taxon>
        <taxon>Stenosarchaea group</taxon>
        <taxon>Halobacteria</taxon>
        <taxon>Halobacteriales</taxon>
        <taxon>Halobacteriaceae</taxon>
    </lineage>
</organism>
<evidence type="ECO:0000256" key="2">
    <source>
        <dbReference type="ARBA" id="ARBA00022840"/>
    </source>
</evidence>
<comment type="caution">
    <text evidence="5">The sequence shown here is derived from an EMBL/GenBank/DDBJ whole genome shotgun (WGS) entry which is preliminary data.</text>
</comment>
<dbReference type="PANTHER" id="PTHR11772:SF2">
    <property type="entry name" value="ASPARAGINE SYNTHETASE [GLUTAMINE-HYDROLYZING]"/>
    <property type="match status" value="1"/>
</dbReference>
<dbReference type="Pfam" id="PF00733">
    <property type="entry name" value="Asn_synthase"/>
    <property type="match status" value="2"/>
</dbReference>
<dbReference type="EMBL" id="BAAADU010000002">
    <property type="protein sequence ID" value="GAA0657915.1"/>
    <property type="molecule type" value="Genomic_DNA"/>
</dbReference>
<dbReference type="InterPro" id="IPR014729">
    <property type="entry name" value="Rossmann-like_a/b/a_fold"/>
</dbReference>
<dbReference type="SUPFAM" id="SSF52402">
    <property type="entry name" value="Adenine nucleotide alpha hydrolases-like"/>
    <property type="match status" value="1"/>
</dbReference>
<dbReference type="GeneID" id="68573044"/>
<dbReference type="RefSeq" id="WP_227259638.1">
    <property type="nucleotide sequence ID" value="NZ_BAAADU010000002.1"/>
</dbReference>
<dbReference type="AlphaFoldDB" id="A0AAV3T3I3"/>
<gene>
    <name evidence="5" type="ORF">GCM10009019_22750</name>
</gene>
<feature type="region of interest" description="Disordered" evidence="3">
    <location>
        <begin position="1"/>
        <end position="23"/>
    </location>
</feature>
<name>A0AAV3T3I3_9EURY</name>
<keyword evidence="1" id="KW-0547">Nucleotide-binding</keyword>
<proteinExistence type="predicted"/>
<dbReference type="CDD" id="cd01991">
    <property type="entry name" value="Asn_synthase_B_C"/>
    <property type="match status" value="1"/>
</dbReference>
<keyword evidence="2" id="KW-0067">ATP-binding</keyword>
<dbReference type="Gene3D" id="3.40.50.620">
    <property type="entry name" value="HUPs"/>
    <property type="match status" value="1"/>
</dbReference>
<feature type="compositionally biased region" description="Polar residues" evidence="3">
    <location>
        <begin position="46"/>
        <end position="56"/>
    </location>
</feature>
<sequence>MLPQSVLDAVASGDPLPGTTGFAGELPDGRLARDVLGRELLYTDSGDWSHTPSDLDQPTPFPAGHVGTPDDHERVWRLPDSTTDGGLDALESALDTALDDASAGDGDAAVAFSGGVDSALVADAVDAPLHVVGFPDSADIAAARESASLLGRDVTVHELAIDDVEDAVPGVARAIGRTNAMDVSIALPLFFVAERANADRLLLGQGADELFGGYAKVEKAETDPRTDADTVRGARDEVVRTLPDQLERDVRAVRATGTEPVTPLLHDAVVREALRLSDDLLVADGTRKRALRELAADRLPDPVAYREKKAVQYGSLVARELDRLARQAGFKRRMDDHVTKYVESVV</sequence>
<dbReference type="GO" id="GO:0004066">
    <property type="term" value="F:asparagine synthase (glutamine-hydrolyzing) activity"/>
    <property type="evidence" value="ECO:0007669"/>
    <property type="project" value="InterPro"/>
</dbReference>
<dbReference type="GO" id="GO:0005829">
    <property type="term" value="C:cytosol"/>
    <property type="evidence" value="ECO:0007669"/>
    <property type="project" value="TreeGrafter"/>
</dbReference>
<evidence type="ECO:0000256" key="1">
    <source>
        <dbReference type="ARBA" id="ARBA00022741"/>
    </source>
</evidence>
<protein>
    <submittedName>
        <fullName evidence="5">Asparagine synthetase B</fullName>
    </submittedName>
</protein>
<dbReference type="GO" id="GO:0006529">
    <property type="term" value="P:asparagine biosynthetic process"/>
    <property type="evidence" value="ECO:0007669"/>
    <property type="project" value="InterPro"/>
</dbReference>
<evidence type="ECO:0000313" key="5">
    <source>
        <dbReference type="EMBL" id="GAA0657915.1"/>
    </source>
</evidence>
<dbReference type="GO" id="GO:0005524">
    <property type="term" value="F:ATP binding"/>
    <property type="evidence" value="ECO:0007669"/>
    <property type="project" value="UniProtKB-KW"/>
</dbReference>
<feature type="domain" description="Asparagine synthetase" evidence="4">
    <location>
        <begin position="90"/>
        <end position="221"/>
    </location>
</feature>
<reference evidence="5 6" key="1">
    <citation type="journal article" date="2019" name="Int. J. Syst. Evol. Microbiol.">
        <title>The Global Catalogue of Microorganisms (GCM) 10K type strain sequencing project: providing services to taxonomists for standard genome sequencing and annotation.</title>
        <authorList>
            <consortium name="The Broad Institute Genomics Platform"/>
            <consortium name="The Broad Institute Genome Sequencing Center for Infectious Disease"/>
            <person name="Wu L."/>
            <person name="Ma J."/>
        </authorList>
    </citation>
    <scope>NUCLEOTIDE SEQUENCE [LARGE SCALE GENOMIC DNA]</scope>
    <source>
        <strain evidence="5 6">JCM 16327</strain>
    </source>
</reference>